<evidence type="ECO:0000313" key="8">
    <source>
        <dbReference type="EMBL" id="RTE66211.1"/>
    </source>
</evidence>
<keyword evidence="5" id="KW-0812">Transmembrane</keyword>
<protein>
    <recommendedName>
        <fullName evidence="2">cyclic-guanylate-specific phosphodiesterase</fullName>
        <ecNumber evidence="2">3.1.4.52</ecNumber>
    </recommendedName>
</protein>
<evidence type="ECO:0000256" key="4">
    <source>
        <dbReference type="ARBA" id="ARBA00051114"/>
    </source>
</evidence>
<dbReference type="InterPro" id="IPR000160">
    <property type="entry name" value="GGDEF_dom"/>
</dbReference>
<dbReference type="InterPro" id="IPR052155">
    <property type="entry name" value="Biofilm_reg_signaling"/>
</dbReference>
<dbReference type="CDD" id="cd01949">
    <property type="entry name" value="GGDEF"/>
    <property type="match status" value="1"/>
</dbReference>
<dbReference type="SUPFAM" id="SSF55073">
    <property type="entry name" value="Nucleotide cyclase"/>
    <property type="match status" value="1"/>
</dbReference>
<feature type="domain" description="GGDEF" evidence="7">
    <location>
        <begin position="478"/>
        <end position="611"/>
    </location>
</feature>
<dbReference type="Gene3D" id="3.30.450.20">
    <property type="entry name" value="PAS domain"/>
    <property type="match status" value="1"/>
</dbReference>
<dbReference type="AlphaFoldDB" id="A0A430KRS5"/>
<feature type="transmembrane region" description="Helical" evidence="5">
    <location>
        <begin position="25"/>
        <end position="47"/>
    </location>
</feature>
<dbReference type="EMBL" id="RQXW01000006">
    <property type="protein sequence ID" value="RTE66211.1"/>
    <property type="molecule type" value="Genomic_DNA"/>
</dbReference>
<evidence type="ECO:0000256" key="5">
    <source>
        <dbReference type="SAM" id="Phobius"/>
    </source>
</evidence>
<keyword evidence="5" id="KW-1133">Transmembrane helix</keyword>
<dbReference type="CDD" id="cd01948">
    <property type="entry name" value="EAL"/>
    <property type="match status" value="1"/>
</dbReference>
<dbReference type="Pfam" id="PF00563">
    <property type="entry name" value="EAL"/>
    <property type="match status" value="1"/>
</dbReference>
<organism evidence="8 9">
    <name type="scientific">Amphritea opalescens</name>
    <dbReference type="NCBI Taxonomy" id="2490544"/>
    <lineage>
        <taxon>Bacteria</taxon>
        <taxon>Pseudomonadati</taxon>
        <taxon>Pseudomonadota</taxon>
        <taxon>Gammaproteobacteria</taxon>
        <taxon>Oceanospirillales</taxon>
        <taxon>Oceanospirillaceae</taxon>
        <taxon>Amphritea</taxon>
    </lineage>
</organism>
<evidence type="ECO:0000256" key="1">
    <source>
        <dbReference type="ARBA" id="ARBA00001946"/>
    </source>
</evidence>
<dbReference type="InterPro" id="IPR001633">
    <property type="entry name" value="EAL_dom"/>
</dbReference>
<dbReference type="SUPFAM" id="SSF141868">
    <property type="entry name" value="EAL domain-like"/>
    <property type="match status" value="1"/>
</dbReference>
<evidence type="ECO:0000259" key="7">
    <source>
        <dbReference type="PROSITE" id="PS50887"/>
    </source>
</evidence>
<dbReference type="InterPro" id="IPR035919">
    <property type="entry name" value="EAL_sf"/>
</dbReference>
<name>A0A430KRS5_9GAMM</name>
<dbReference type="PANTHER" id="PTHR44757">
    <property type="entry name" value="DIGUANYLATE CYCLASE DGCP"/>
    <property type="match status" value="1"/>
</dbReference>
<reference evidence="8 9" key="1">
    <citation type="submission" date="2018-11" db="EMBL/GenBank/DDBJ databases">
        <title>The draft genome sequence of Amphritea opalescens ANRC-JH13T.</title>
        <authorList>
            <person name="Fang Z."/>
            <person name="Zhang Y."/>
            <person name="Han X."/>
        </authorList>
    </citation>
    <scope>NUCLEOTIDE SEQUENCE [LARGE SCALE GENOMIC DNA]</scope>
    <source>
        <strain evidence="8 9">ANRC-JH13</strain>
    </source>
</reference>
<comment type="caution">
    <text evidence="8">The sequence shown here is derived from an EMBL/GenBank/DDBJ whole genome shotgun (WGS) entry which is preliminary data.</text>
</comment>
<keyword evidence="9" id="KW-1185">Reference proteome</keyword>
<comment type="cofactor">
    <cofactor evidence="1">
        <name>Mg(2+)</name>
        <dbReference type="ChEBI" id="CHEBI:18420"/>
    </cofactor>
</comment>
<dbReference type="InterPro" id="IPR043128">
    <property type="entry name" value="Rev_trsase/Diguanyl_cyclase"/>
</dbReference>
<dbReference type="Gene3D" id="3.20.20.450">
    <property type="entry name" value="EAL domain"/>
    <property type="match status" value="1"/>
</dbReference>
<keyword evidence="3" id="KW-0973">c-di-GMP</keyword>
<dbReference type="SMART" id="SM00052">
    <property type="entry name" value="EAL"/>
    <property type="match status" value="1"/>
</dbReference>
<dbReference type="Gene3D" id="6.10.340.10">
    <property type="match status" value="1"/>
</dbReference>
<gene>
    <name evidence="8" type="ORF">EH243_08830</name>
</gene>
<dbReference type="FunFam" id="3.20.20.450:FF:000001">
    <property type="entry name" value="Cyclic di-GMP phosphodiesterase yahA"/>
    <property type="match status" value="1"/>
</dbReference>
<evidence type="ECO:0000256" key="3">
    <source>
        <dbReference type="ARBA" id="ARBA00022636"/>
    </source>
</evidence>
<dbReference type="InterPro" id="IPR029787">
    <property type="entry name" value="Nucleotide_cyclase"/>
</dbReference>
<comment type="catalytic activity">
    <reaction evidence="4">
        <text>3',3'-c-di-GMP + H2O = 5'-phosphoguanylyl(3'-&gt;5')guanosine + H(+)</text>
        <dbReference type="Rhea" id="RHEA:24902"/>
        <dbReference type="ChEBI" id="CHEBI:15377"/>
        <dbReference type="ChEBI" id="CHEBI:15378"/>
        <dbReference type="ChEBI" id="CHEBI:58754"/>
        <dbReference type="ChEBI" id="CHEBI:58805"/>
        <dbReference type="EC" id="3.1.4.52"/>
    </reaction>
    <physiologicalReaction direction="left-to-right" evidence="4">
        <dbReference type="Rhea" id="RHEA:24903"/>
    </physiologicalReaction>
</comment>
<sequence>MGMLVYDERFTPNRVPLVMNVSRKMSWIVVLSSLAVLLPALIIFYYAAKKELLATELAEHRDYIQVAADGFASDLSMFATNLEKLDLLINRQLVETGNRDIARFDKRMVISADGAWRNNKETYDGSIDAGLFLPPNYPLTDEAKRFYGRLFDIFESFGVATHSEKTFSNIWFLGHGRSELIFDQYYQNFIYLMSPETDYTETEWMTLASPELNPERNIRWTSPMFDPVPGSWIVSAIHPLDVDGEWVGTLGQDVQLNRLFRLIQGIGDPFAEEQHILRDSQGGFILAGPWQQELEGMAEQFSIDPKETALLALLSRPMTDSASLMGEVTLQGKSYQAIGLSLQPMGWEYLHLIPTDEMLKNLQKVVYVAALFFLLTALAISIVINSAVRKVISKPIEQLVLRTRLFAIGQKPEPIANWGSYEITELALAVDMMNDDLERETNRLAFMATHDDLTGLPNRSLLNDRLEQVIQDTRRYQTKAAVLFLDLDQFKIINDSLGHSTGDKLLQMVADRISFQLREDDVVSRFGGDEFVVVISDFEHMLDLSNIAEKLLFIIKQPYMIDGYDLSITSSIGISVCPEDSDVAEILIQNADSAMYESKKLGRNAFQFHTKDIRDQVLRKLQLEEALRKALDEQQFVLYYQPKVNLNTGEIYGMEALIRWQHPEMGIVSPLEFIPLAEETGLIMDIGAWVIEEACWQMKQWSGRFPWLRSMAINLSVKQFQQKDFCRQIEGVIREQNIASCKIDFEITESMIMGDVEAAIRMLAQLRALGVSISIDDFGTGYSSLSYLKHLPTDALKIDRAFINDLVNDKNDQAITKSIIALANNLNLNVIAEGIEDAEQAAMLTAMGCRYAQGYYFSRPLPAAEMALLLEKQDNGVV</sequence>
<dbReference type="GO" id="GO:0071732">
    <property type="term" value="P:cellular response to nitric oxide"/>
    <property type="evidence" value="ECO:0007669"/>
    <property type="project" value="UniProtKB-ARBA"/>
</dbReference>
<dbReference type="EC" id="3.1.4.52" evidence="2"/>
<evidence type="ECO:0000259" key="6">
    <source>
        <dbReference type="PROSITE" id="PS50883"/>
    </source>
</evidence>
<dbReference type="SMART" id="SM00267">
    <property type="entry name" value="GGDEF"/>
    <property type="match status" value="1"/>
</dbReference>
<dbReference type="Proteomes" id="UP000283087">
    <property type="component" value="Unassembled WGS sequence"/>
</dbReference>
<dbReference type="NCBIfam" id="TIGR00254">
    <property type="entry name" value="GGDEF"/>
    <property type="match status" value="1"/>
</dbReference>
<proteinExistence type="predicted"/>
<feature type="domain" description="EAL" evidence="6">
    <location>
        <begin position="620"/>
        <end position="874"/>
    </location>
</feature>
<feature type="transmembrane region" description="Helical" evidence="5">
    <location>
        <begin position="365"/>
        <end position="384"/>
    </location>
</feature>
<dbReference type="OrthoDB" id="9813913at2"/>
<keyword evidence="5" id="KW-0472">Membrane</keyword>
<evidence type="ECO:0000256" key="2">
    <source>
        <dbReference type="ARBA" id="ARBA00012282"/>
    </source>
</evidence>
<dbReference type="PROSITE" id="PS50883">
    <property type="entry name" value="EAL"/>
    <property type="match status" value="1"/>
</dbReference>
<dbReference type="Pfam" id="PF00990">
    <property type="entry name" value="GGDEF"/>
    <property type="match status" value="1"/>
</dbReference>
<dbReference type="PROSITE" id="PS50887">
    <property type="entry name" value="GGDEF"/>
    <property type="match status" value="1"/>
</dbReference>
<evidence type="ECO:0000313" key="9">
    <source>
        <dbReference type="Proteomes" id="UP000283087"/>
    </source>
</evidence>
<dbReference type="FunFam" id="3.30.70.270:FF:000001">
    <property type="entry name" value="Diguanylate cyclase domain protein"/>
    <property type="match status" value="1"/>
</dbReference>
<dbReference type="PANTHER" id="PTHR44757:SF2">
    <property type="entry name" value="BIOFILM ARCHITECTURE MAINTENANCE PROTEIN MBAA"/>
    <property type="match status" value="1"/>
</dbReference>
<dbReference type="GO" id="GO:0071111">
    <property type="term" value="F:cyclic-guanylate-specific phosphodiesterase activity"/>
    <property type="evidence" value="ECO:0007669"/>
    <property type="project" value="UniProtKB-EC"/>
</dbReference>
<accession>A0A430KRS5</accession>
<dbReference type="Gene3D" id="3.30.70.270">
    <property type="match status" value="1"/>
</dbReference>